<dbReference type="AlphaFoldDB" id="A0A2S5SRY8"/>
<evidence type="ECO:0000313" key="6">
    <source>
        <dbReference type="Proteomes" id="UP000238605"/>
    </source>
</evidence>
<comment type="caution">
    <text evidence="5">The sequence shown here is derived from an EMBL/GenBank/DDBJ whole genome shotgun (WGS) entry which is preliminary data.</text>
</comment>
<dbReference type="InterPro" id="IPR001789">
    <property type="entry name" value="Sig_transdc_resp-reg_receiver"/>
</dbReference>
<sequence>MTSPSDLPGGQRVLLVEDDRVQQLLVSTHLERLGCVVDIAEDGEEGLALWAEHRHGLVVTDCRMPRMDGYAFVRALRALPDGAAVRVVGMSADVDDRAKALEAGMEALLEKPLSSESVAQLLRRG</sequence>
<dbReference type="CDD" id="cd17546">
    <property type="entry name" value="REC_hyHK_CKI1_RcsC-like"/>
    <property type="match status" value="1"/>
</dbReference>
<dbReference type="PANTHER" id="PTHR45339:SF1">
    <property type="entry name" value="HYBRID SIGNAL TRANSDUCTION HISTIDINE KINASE J"/>
    <property type="match status" value="1"/>
</dbReference>
<name>A0A2S5SRY8_9BURK</name>
<keyword evidence="2" id="KW-0902">Two-component regulatory system</keyword>
<dbReference type="PROSITE" id="PS50110">
    <property type="entry name" value="RESPONSE_REGULATORY"/>
    <property type="match status" value="1"/>
</dbReference>
<dbReference type="Proteomes" id="UP000238605">
    <property type="component" value="Unassembled WGS sequence"/>
</dbReference>
<evidence type="ECO:0000256" key="2">
    <source>
        <dbReference type="ARBA" id="ARBA00023012"/>
    </source>
</evidence>
<dbReference type="SUPFAM" id="SSF52172">
    <property type="entry name" value="CheY-like"/>
    <property type="match status" value="1"/>
</dbReference>
<evidence type="ECO:0000313" key="5">
    <source>
        <dbReference type="EMBL" id="PPE65483.1"/>
    </source>
</evidence>
<proteinExistence type="predicted"/>
<dbReference type="GO" id="GO:0000160">
    <property type="term" value="P:phosphorelay signal transduction system"/>
    <property type="evidence" value="ECO:0007669"/>
    <property type="project" value="UniProtKB-KW"/>
</dbReference>
<feature type="domain" description="Response regulatory" evidence="4">
    <location>
        <begin position="12"/>
        <end position="125"/>
    </location>
</feature>
<evidence type="ECO:0000256" key="3">
    <source>
        <dbReference type="PROSITE-ProRule" id="PRU00169"/>
    </source>
</evidence>
<evidence type="ECO:0000256" key="1">
    <source>
        <dbReference type="ARBA" id="ARBA00022553"/>
    </source>
</evidence>
<dbReference type="RefSeq" id="WP_104303306.1">
    <property type="nucleotide sequence ID" value="NZ_PSNX01000013.1"/>
</dbReference>
<dbReference type="InterPro" id="IPR011006">
    <property type="entry name" value="CheY-like_superfamily"/>
</dbReference>
<evidence type="ECO:0000259" key="4">
    <source>
        <dbReference type="PROSITE" id="PS50110"/>
    </source>
</evidence>
<protein>
    <recommendedName>
        <fullName evidence="4">Response regulatory domain-containing protein</fullName>
    </recommendedName>
</protein>
<dbReference type="OrthoDB" id="9179585at2"/>
<dbReference type="EMBL" id="PSNX01000013">
    <property type="protein sequence ID" value="PPE65483.1"/>
    <property type="molecule type" value="Genomic_DNA"/>
</dbReference>
<dbReference type="Gene3D" id="3.40.50.2300">
    <property type="match status" value="1"/>
</dbReference>
<reference evidence="5 6" key="1">
    <citation type="submission" date="2018-02" db="EMBL/GenBank/DDBJ databases">
        <title>Reclassifiation of [Polyangium] brachysporum DSM 7029 as Guopingzhaonella breviflexa gen. nov., sp. nov., a member of the family Comamonadaceae.</title>
        <authorList>
            <person name="Tang B."/>
        </authorList>
    </citation>
    <scope>NUCLEOTIDE SEQUENCE [LARGE SCALE GENOMIC DNA]</scope>
    <source>
        <strain evidence="5 6">BCRC 80649</strain>
    </source>
</reference>
<dbReference type="SMART" id="SM00448">
    <property type="entry name" value="REC"/>
    <property type="match status" value="1"/>
</dbReference>
<keyword evidence="6" id="KW-1185">Reference proteome</keyword>
<feature type="modified residue" description="4-aspartylphosphate" evidence="3">
    <location>
        <position position="61"/>
    </location>
</feature>
<keyword evidence="1 3" id="KW-0597">Phosphoprotein</keyword>
<organism evidence="5 6">
    <name type="scientific">Caldimonas caldifontis</name>
    <dbReference type="NCBI Taxonomy" id="1452508"/>
    <lineage>
        <taxon>Bacteria</taxon>
        <taxon>Pseudomonadati</taxon>
        <taxon>Pseudomonadota</taxon>
        <taxon>Betaproteobacteria</taxon>
        <taxon>Burkholderiales</taxon>
        <taxon>Sphaerotilaceae</taxon>
        <taxon>Caldimonas</taxon>
    </lineage>
</organism>
<dbReference type="PANTHER" id="PTHR45339">
    <property type="entry name" value="HYBRID SIGNAL TRANSDUCTION HISTIDINE KINASE J"/>
    <property type="match status" value="1"/>
</dbReference>
<gene>
    <name evidence="5" type="ORF">C1704_13705</name>
</gene>
<dbReference type="Pfam" id="PF00072">
    <property type="entry name" value="Response_reg"/>
    <property type="match status" value="1"/>
</dbReference>
<accession>A0A2S5SRY8</accession>